<keyword evidence="1 2" id="KW-0597">Phosphoprotein</keyword>
<dbReference type="SMART" id="SM00448">
    <property type="entry name" value="REC"/>
    <property type="match status" value="1"/>
</dbReference>
<evidence type="ECO:0000313" key="5">
    <source>
        <dbReference type="Proteomes" id="UP000247811"/>
    </source>
</evidence>
<dbReference type="RefSeq" id="WP_211317586.1">
    <property type="nucleotide sequence ID" value="NZ_QJJS01000020.1"/>
</dbReference>
<comment type="caution">
    <text evidence="4">The sequence shown here is derived from an EMBL/GenBank/DDBJ whole genome shotgun (WGS) entry which is preliminary data.</text>
</comment>
<dbReference type="InterPro" id="IPR001789">
    <property type="entry name" value="Sig_transdc_resp-reg_receiver"/>
</dbReference>
<dbReference type="PANTHER" id="PTHR44591">
    <property type="entry name" value="STRESS RESPONSE REGULATOR PROTEIN 1"/>
    <property type="match status" value="1"/>
</dbReference>
<evidence type="ECO:0000313" key="4">
    <source>
        <dbReference type="EMBL" id="PXW93356.1"/>
    </source>
</evidence>
<dbReference type="SUPFAM" id="SSF52172">
    <property type="entry name" value="CheY-like"/>
    <property type="match status" value="1"/>
</dbReference>
<feature type="domain" description="Response regulatory" evidence="3">
    <location>
        <begin position="7"/>
        <end position="124"/>
    </location>
</feature>
<dbReference type="Pfam" id="PF00072">
    <property type="entry name" value="Response_reg"/>
    <property type="match status" value="1"/>
</dbReference>
<name>A0A318GVY1_9BURK</name>
<proteinExistence type="predicted"/>
<protein>
    <submittedName>
        <fullName evidence="4">Two-component system chemotaxis response regulator CheY</fullName>
    </submittedName>
</protein>
<dbReference type="InterPro" id="IPR011006">
    <property type="entry name" value="CheY-like_superfamily"/>
</dbReference>
<dbReference type="AlphaFoldDB" id="A0A318GVY1"/>
<dbReference type="Proteomes" id="UP000247811">
    <property type="component" value="Unassembled WGS sequence"/>
</dbReference>
<reference evidence="4 5" key="1">
    <citation type="submission" date="2018-05" db="EMBL/GenBank/DDBJ databases">
        <title>Genomic Encyclopedia of Type Strains, Phase IV (KMG-IV): sequencing the most valuable type-strain genomes for metagenomic binning, comparative biology and taxonomic classification.</title>
        <authorList>
            <person name="Goeker M."/>
        </authorList>
    </citation>
    <scope>NUCLEOTIDE SEQUENCE [LARGE SCALE GENOMIC DNA]</scope>
    <source>
        <strain evidence="4 5">DSM 566</strain>
    </source>
</reference>
<organism evidence="4 5">
    <name type="scientific">Sphaerotilus hippei</name>
    <dbReference type="NCBI Taxonomy" id="744406"/>
    <lineage>
        <taxon>Bacteria</taxon>
        <taxon>Pseudomonadati</taxon>
        <taxon>Pseudomonadota</taxon>
        <taxon>Betaproteobacteria</taxon>
        <taxon>Burkholderiales</taxon>
        <taxon>Sphaerotilaceae</taxon>
        <taxon>Sphaerotilus</taxon>
    </lineage>
</organism>
<dbReference type="InterPro" id="IPR050595">
    <property type="entry name" value="Bact_response_regulator"/>
</dbReference>
<dbReference type="PANTHER" id="PTHR44591:SF3">
    <property type="entry name" value="RESPONSE REGULATORY DOMAIN-CONTAINING PROTEIN"/>
    <property type="match status" value="1"/>
</dbReference>
<keyword evidence="5" id="KW-1185">Reference proteome</keyword>
<evidence type="ECO:0000256" key="2">
    <source>
        <dbReference type="PROSITE-ProRule" id="PRU00169"/>
    </source>
</evidence>
<dbReference type="GO" id="GO:0000160">
    <property type="term" value="P:phosphorelay signal transduction system"/>
    <property type="evidence" value="ECO:0007669"/>
    <property type="project" value="InterPro"/>
</dbReference>
<dbReference type="EMBL" id="QJJS01000020">
    <property type="protein sequence ID" value="PXW93356.1"/>
    <property type="molecule type" value="Genomic_DNA"/>
</dbReference>
<sequence length="132" mass="14673">MNPNSMSVLIVDDFSTMRRIVVNLLRESGYSRTLEAEDDRQALDLIESGTIHMVISDWNMPVMNGLELLKAVRRSPEHRHLPFLLITAEARKENIVEAAQAGADGYIVKPFTAATLADKLGNILRKKGLVTA</sequence>
<feature type="modified residue" description="4-aspartylphosphate" evidence="2">
    <location>
        <position position="57"/>
    </location>
</feature>
<evidence type="ECO:0000256" key="1">
    <source>
        <dbReference type="ARBA" id="ARBA00022553"/>
    </source>
</evidence>
<dbReference type="Gene3D" id="3.40.50.2300">
    <property type="match status" value="1"/>
</dbReference>
<dbReference type="PROSITE" id="PS50110">
    <property type="entry name" value="RESPONSE_REGULATORY"/>
    <property type="match status" value="1"/>
</dbReference>
<evidence type="ECO:0000259" key="3">
    <source>
        <dbReference type="PROSITE" id="PS50110"/>
    </source>
</evidence>
<gene>
    <name evidence="4" type="ORF">C7444_1208</name>
</gene>
<accession>A0A318GVY1</accession>